<keyword evidence="1" id="KW-0677">Repeat</keyword>
<dbReference type="Pfam" id="PF13424">
    <property type="entry name" value="TPR_12"/>
    <property type="match status" value="1"/>
</dbReference>
<dbReference type="RefSeq" id="WP_224196581.1">
    <property type="nucleotide sequence ID" value="NZ_JAIRAU010000052.1"/>
</dbReference>
<gene>
    <name evidence="3" type="ORF">K7C98_36925</name>
</gene>
<evidence type="ECO:0000313" key="4">
    <source>
        <dbReference type="Proteomes" id="UP001139031"/>
    </source>
</evidence>
<protein>
    <submittedName>
        <fullName evidence="3">Tetratricopeptide repeat protein</fullName>
    </submittedName>
</protein>
<dbReference type="SUPFAM" id="SSF48452">
    <property type="entry name" value="TPR-like"/>
    <property type="match status" value="2"/>
</dbReference>
<sequence length="317" mass="35449">MYTDFEYQPTRAFRRDELPGLCAVMDGEIADESASAPPPDSQADRDLAFADSLDAQGRAEASRGRFRAARAFHEQAMELRRTHHGEADPRLLWSFTWLGELSYREGLVEEARWLLAQAHQIACKRFQPDDLQFAVTLHNLAVVARKAGDHVEATRLGEQALAIKVERLGWEHASVARTLCTLGNLARLTKRRRVALCYFDRARTIYEKTEGGVNAGLATALVGMARVHTSMGSKVSARFLLERALQIREAVSVPPAQSAGVRVLLSQVLDDDDRTAAHELVHAALDEYERHESARPELLEHLRGLARDHESRRKAAN</sequence>
<dbReference type="Proteomes" id="UP001139031">
    <property type="component" value="Unassembled WGS sequence"/>
</dbReference>
<organism evidence="3 4">
    <name type="scientific">Nannocystis pusilla</name>
    <dbReference type="NCBI Taxonomy" id="889268"/>
    <lineage>
        <taxon>Bacteria</taxon>
        <taxon>Pseudomonadati</taxon>
        <taxon>Myxococcota</taxon>
        <taxon>Polyangia</taxon>
        <taxon>Nannocystales</taxon>
        <taxon>Nannocystaceae</taxon>
        <taxon>Nannocystis</taxon>
    </lineage>
</organism>
<dbReference type="PANTHER" id="PTHR45641">
    <property type="entry name" value="TETRATRICOPEPTIDE REPEAT PROTEIN (AFU_ORTHOLOGUE AFUA_6G03870)"/>
    <property type="match status" value="1"/>
</dbReference>
<keyword evidence="4" id="KW-1185">Reference proteome</keyword>
<dbReference type="EMBL" id="JAIRAU010000052">
    <property type="protein sequence ID" value="MBZ5714849.1"/>
    <property type="molecule type" value="Genomic_DNA"/>
</dbReference>
<dbReference type="InterPro" id="IPR019734">
    <property type="entry name" value="TPR_rpt"/>
</dbReference>
<dbReference type="SMART" id="SM00028">
    <property type="entry name" value="TPR"/>
    <property type="match status" value="4"/>
</dbReference>
<dbReference type="InterPro" id="IPR011990">
    <property type="entry name" value="TPR-like_helical_dom_sf"/>
</dbReference>
<proteinExistence type="predicted"/>
<comment type="caution">
    <text evidence="3">The sequence shown here is derived from an EMBL/GenBank/DDBJ whole genome shotgun (WGS) entry which is preliminary data.</text>
</comment>
<evidence type="ECO:0000256" key="1">
    <source>
        <dbReference type="ARBA" id="ARBA00022737"/>
    </source>
</evidence>
<evidence type="ECO:0000256" key="2">
    <source>
        <dbReference type="ARBA" id="ARBA00022803"/>
    </source>
</evidence>
<dbReference type="Gene3D" id="1.25.40.10">
    <property type="entry name" value="Tetratricopeptide repeat domain"/>
    <property type="match status" value="1"/>
</dbReference>
<name>A0ABS7U345_9BACT</name>
<dbReference type="PANTHER" id="PTHR45641:SF19">
    <property type="entry name" value="NEPHROCYSTIN-3"/>
    <property type="match status" value="1"/>
</dbReference>
<evidence type="ECO:0000313" key="3">
    <source>
        <dbReference type="EMBL" id="MBZ5714849.1"/>
    </source>
</evidence>
<reference evidence="3" key="1">
    <citation type="submission" date="2021-08" db="EMBL/GenBank/DDBJ databases">
        <authorList>
            <person name="Stevens D.C."/>
        </authorList>
    </citation>
    <scope>NUCLEOTIDE SEQUENCE</scope>
    <source>
        <strain evidence="3">DSM 53165</strain>
    </source>
</reference>
<accession>A0ABS7U345</accession>
<keyword evidence="2" id="KW-0802">TPR repeat</keyword>
<dbReference type="Pfam" id="PF13374">
    <property type="entry name" value="TPR_10"/>
    <property type="match status" value="1"/>
</dbReference>